<proteinExistence type="predicted"/>
<name>B1Y5X9_LEPCP</name>
<protein>
    <submittedName>
        <fullName evidence="6">Homoserine O-acetyltransferase</fullName>
    </submittedName>
</protein>
<dbReference type="InterPro" id="IPR000073">
    <property type="entry name" value="AB_hydrolase_1"/>
</dbReference>
<keyword evidence="7" id="KW-1185">Reference proteome</keyword>
<dbReference type="SUPFAM" id="SSF53474">
    <property type="entry name" value="alpha/beta-Hydrolases"/>
    <property type="match status" value="1"/>
</dbReference>
<dbReference type="GO" id="GO:0009092">
    <property type="term" value="P:homoserine metabolic process"/>
    <property type="evidence" value="ECO:0007669"/>
    <property type="project" value="TreeGrafter"/>
</dbReference>
<dbReference type="eggNOG" id="COG2021">
    <property type="taxonomic scope" value="Bacteria"/>
</dbReference>
<dbReference type="Proteomes" id="UP000001693">
    <property type="component" value="Chromosome"/>
</dbReference>
<feature type="active site" evidence="4">
    <location>
        <position position="321"/>
    </location>
</feature>
<dbReference type="AlphaFoldDB" id="B1Y5X9"/>
<evidence type="ECO:0000259" key="5">
    <source>
        <dbReference type="Pfam" id="PF00561"/>
    </source>
</evidence>
<feature type="domain" description="AB hydrolase-1" evidence="5">
    <location>
        <begin position="78"/>
        <end position="244"/>
    </location>
</feature>
<dbReference type="KEGG" id="lch:Lcho_0051"/>
<dbReference type="GO" id="GO:0004414">
    <property type="term" value="F:homoserine O-acetyltransferase activity"/>
    <property type="evidence" value="ECO:0007669"/>
    <property type="project" value="TreeGrafter"/>
</dbReference>
<keyword evidence="2" id="KW-0028">Amino-acid biosynthesis</keyword>
<sequence precursor="true">MGATNMHRSCLERLAGAVQALVAALLIGICAAATAHWPDQPPHQMARLGEFKFERGGSIPDLRISYVTHGKLNAAKDNAVLFLHGFGGNHHNLDAFIGPGRAFDTDKYFVICPDALGATQTGYAHSSSPTSTGLKMKFPKYNQRDMVEAQHRLVTKVFGIPRLLAVTGISSGGAYAVQYAVSHPQAMAGIIPISGGTFFGAYGRFEGQLTRSILDTCAGWQHGNYRRNPAACATNALSVLIPRFYTPEWWDKYVDTPEAYQRWRVAFGAYYLDVQDARDLYYLNDSFDRGWLGDTPGFNGDVAAAQASIKARALFVHPVQDAFFPQPNIANEVAAIAGARAASIDSLAGHTIWYNADPQATAAMTTAIRAFLAELHAPGSRVAAER</sequence>
<dbReference type="Pfam" id="PF00561">
    <property type="entry name" value="Abhydrolase_1"/>
    <property type="match status" value="1"/>
</dbReference>
<dbReference type="PANTHER" id="PTHR32268:SF11">
    <property type="entry name" value="HOMOSERINE O-ACETYLTRANSFERASE"/>
    <property type="match status" value="1"/>
</dbReference>
<evidence type="ECO:0000256" key="3">
    <source>
        <dbReference type="ARBA" id="ARBA00023315"/>
    </source>
</evidence>
<evidence type="ECO:0000313" key="6">
    <source>
        <dbReference type="EMBL" id="ACB32326.1"/>
    </source>
</evidence>
<accession>B1Y5X9</accession>
<dbReference type="EMBL" id="CP001013">
    <property type="protein sequence ID" value="ACB32326.1"/>
    <property type="molecule type" value="Genomic_DNA"/>
</dbReference>
<keyword evidence="1 6" id="KW-0808">Transferase</keyword>
<evidence type="ECO:0000256" key="2">
    <source>
        <dbReference type="ARBA" id="ARBA00023167"/>
    </source>
</evidence>
<dbReference type="HOGENOM" id="CLU_715312_0_0_4"/>
<keyword evidence="3" id="KW-0012">Acyltransferase</keyword>
<dbReference type="GO" id="GO:0009086">
    <property type="term" value="P:methionine biosynthetic process"/>
    <property type="evidence" value="ECO:0007669"/>
    <property type="project" value="UniProtKB-KW"/>
</dbReference>
<dbReference type="PANTHER" id="PTHR32268">
    <property type="entry name" value="HOMOSERINE O-ACETYLTRANSFERASE"/>
    <property type="match status" value="1"/>
</dbReference>
<evidence type="ECO:0000313" key="7">
    <source>
        <dbReference type="Proteomes" id="UP000001693"/>
    </source>
</evidence>
<dbReference type="Gene3D" id="3.40.50.1820">
    <property type="entry name" value="alpha/beta hydrolase"/>
    <property type="match status" value="1"/>
</dbReference>
<dbReference type="InterPro" id="IPR029058">
    <property type="entry name" value="AB_hydrolase_fold"/>
</dbReference>
<feature type="active site" evidence="4">
    <location>
        <position position="350"/>
    </location>
</feature>
<dbReference type="STRING" id="395495.Lcho_0051"/>
<evidence type="ECO:0000256" key="4">
    <source>
        <dbReference type="PIRSR" id="PIRSR000443-1"/>
    </source>
</evidence>
<keyword evidence="2" id="KW-0486">Methionine biosynthesis</keyword>
<gene>
    <name evidence="6" type="ordered locus">Lcho_0051</name>
</gene>
<dbReference type="InterPro" id="IPR008220">
    <property type="entry name" value="HAT_MetX-like"/>
</dbReference>
<dbReference type="PIRSF" id="PIRSF000443">
    <property type="entry name" value="Homoser_Ac_trans"/>
    <property type="match status" value="1"/>
</dbReference>
<organism evidence="6 7">
    <name type="scientific">Leptothrix cholodnii (strain ATCC 51168 / LMG 8142 / SP-6)</name>
    <name type="common">Leptothrix discophora (strain SP-6)</name>
    <dbReference type="NCBI Taxonomy" id="395495"/>
    <lineage>
        <taxon>Bacteria</taxon>
        <taxon>Pseudomonadati</taxon>
        <taxon>Pseudomonadota</taxon>
        <taxon>Betaproteobacteria</taxon>
        <taxon>Burkholderiales</taxon>
        <taxon>Sphaerotilaceae</taxon>
        <taxon>Leptothrix</taxon>
    </lineage>
</organism>
<feature type="active site" description="Nucleophile" evidence="4">
    <location>
        <position position="170"/>
    </location>
</feature>
<evidence type="ECO:0000256" key="1">
    <source>
        <dbReference type="ARBA" id="ARBA00022679"/>
    </source>
</evidence>
<reference evidence="6 7" key="1">
    <citation type="submission" date="2008-03" db="EMBL/GenBank/DDBJ databases">
        <title>Complete sequence of Leptothrix cholodnii SP-6.</title>
        <authorList>
            <consortium name="US DOE Joint Genome Institute"/>
            <person name="Copeland A."/>
            <person name="Lucas S."/>
            <person name="Lapidus A."/>
            <person name="Glavina del Rio T."/>
            <person name="Dalin E."/>
            <person name="Tice H."/>
            <person name="Bruce D."/>
            <person name="Goodwin L."/>
            <person name="Pitluck S."/>
            <person name="Chertkov O."/>
            <person name="Brettin T."/>
            <person name="Detter J.C."/>
            <person name="Han C."/>
            <person name="Kuske C.R."/>
            <person name="Schmutz J."/>
            <person name="Larimer F."/>
            <person name="Land M."/>
            <person name="Hauser L."/>
            <person name="Kyrpides N."/>
            <person name="Lykidis A."/>
            <person name="Emerson D."/>
            <person name="Richardson P."/>
        </authorList>
    </citation>
    <scope>NUCLEOTIDE SEQUENCE [LARGE SCALE GENOMIC DNA]</scope>
    <source>
        <strain evidence="7">ATCC 51168 / LMG 8142 / SP-6</strain>
    </source>
</reference>